<feature type="domain" description="SWEET-like" evidence="10">
    <location>
        <begin position="1"/>
        <end position="35"/>
    </location>
</feature>
<comment type="caution">
    <text evidence="11">The sequence shown here is derived from an EMBL/GenBank/DDBJ whole genome shotgun (WGS) entry which is preliminary data.</text>
</comment>
<evidence type="ECO:0000256" key="8">
    <source>
        <dbReference type="ARBA" id="ARBA00022989"/>
    </source>
</evidence>
<keyword evidence="9" id="KW-0472">Membrane</keyword>
<dbReference type="Pfam" id="PF11145">
    <property type="entry name" value="DUF2921"/>
    <property type="match status" value="1"/>
</dbReference>
<dbReference type="AlphaFoldDB" id="A0A426ZUK3"/>
<protein>
    <recommendedName>
        <fullName evidence="4">RING-type E3 ubiquitin transferase</fullName>
        <ecNumber evidence="4">2.3.2.27</ecNumber>
    </recommendedName>
</protein>
<dbReference type="InterPro" id="IPR021319">
    <property type="entry name" value="DUF2921"/>
</dbReference>
<accession>A0A426ZUK3</accession>
<keyword evidence="5" id="KW-0808">Transferase</keyword>
<sequence>MRYLLAIWKASRPMHNGESWETMRRELSVLYSRFCKPTNVPSRVFKTESYCLVWAVHTGLLADRYADCLLLGDIVDLGYFHLVTIRNRLVTVDFDVVAHYQAVLAWLHPGCSEGEGKRKRKREKKRENLASLSGNALPCLTP</sequence>
<keyword evidence="8" id="KW-1133">Transmembrane helix</keyword>
<evidence type="ECO:0000313" key="11">
    <source>
        <dbReference type="EMBL" id="RRT67649.1"/>
    </source>
</evidence>
<dbReference type="Proteomes" id="UP000287651">
    <property type="component" value="Unassembled WGS sequence"/>
</dbReference>
<evidence type="ECO:0000256" key="4">
    <source>
        <dbReference type="ARBA" id="ARBA00012483"/>
    </source>
</evidence>
<dbReference type="GO" id="GO:0061630">
    <property type="term" value="F:ubiquitin protein ligase activity"/>
    <property type="evidence" value="ECO:0007669"/>
    <property type="project" value="UniProtKB-EC"/>
</dbReference>
<evidence type="ECO:0000256" key="2">
    <source>
        <dbReference type="ARBA" id="ARBA00004127"/>
    </source>
</evidence>
<evidence type="ECO:0000313" key="12">
    <source>
        <dbReference type="Proteomes" id="UP000287651"/>
    </source>
</evidence>
<evidence type="ECO:0000256" key="7">
    <source>
        <dbReference type="ARBA" id="ARBA00022786"/>
    </source>
</evidence>
<evidence type="ECO:0000256" key="9">
    <source>
        <dbReference type="ARBA" id="ARBA00023136"/>
    </source>
</evidence>
<keyword evidence="6" id="KW-0812">Transmembrane</keyword>
<proteinExistence type="predicted"/>
<evidence type="ECO:0000256" key="5">
    <source>
        <dbReference type="ARBA" id="ARBA00022679"/>
    </source>
</evidence>
<name>A0A426ZUK3_ENSVE</name>
<evidence type="ECO:0000259" key="10">
    <source>
        <dbReference type="Pfam" id="PF11145"/>
    </source>
</evidence>
<comment type="catalytic activity">
    <reaction evidence="1">
        <text>S-ubiquitinyl-[E2 ubiquitin-conjugating enzyme]-L-cysteine + [acceptor protein]-L-lysine = [E2 ubiquitin-conjugating enzyme]-L-cysteine + N(6)-ubiquitinyl-[acceptor protein]-L-lysine.</text>
        <dbReference type="EC" id="2.3.2.27"/>
    </reaction>
</comment>
<evidence type="ECO:0000256" key="1">
    <source>
        <dbReference type="ARBA" id="ARBA00000900"/>
    </source>
</evidence>
<comment type="subcellular location">
    <subcellularLocation>
        <location evidence="2">Endomembrane system</location>
        <topology evidence="2">Multi-pass membrane protein</topology>
    </subcellularLocation>
</comment>
<dbReference type="EMBL" id="AMZH03004966">
    <property type="protein sequence ID" value="RRT67649.1"/>
    <property type="molecule type" value="Genomic_DNA"/>
</dbReference>
<dbReference type="GO" id="GO:0012505">
    <property type="term" value="C:endomembrane system"/>
    <property type="evidence" value="ECO:0007669"/>
    <property type="project" value="UniProtKB-SubCell"/>
</dbReference>
<dbReference type="EC" id="2.3.2.27" evidence="4"/>
<reference evidence="11 12" key="1">
    <citation type="journal article" date="2014" name="Agronomy (Basel)">
        <title>A Draft Genome Sequence for Ensete ventricosum, the Drought-Tolerant Tree Against Hunger.</title>
        <authorList>
            <person name="Harrison J."/>
            <person name="Moore K.A."/>
            <person name="Paszkiewicz K."/>
            <person name="Jones T."/>
            <person name="Grant M."/>
            <person name="Ambacheew D."/>
            <person name="Muzemil S."/>
            <person name="Studholme D.J."/>
        </authorList>
    </citation>
    <scope>NUCLEOTIDE SEQUENCE [LARGE SCALE GENOMIC DNA]</scope>
</reference>
<evidence type="ECO:0000256" key="3">
    <source>
        <dbReference type="ARBA" id="ARBA00004906"/>
    </source>
</evidence>
<keyword evidence="7" id="KW-0833">Ubl conjugation pathway</keyword>
<organism evidence="11 12">
    <name type="scientific">Ensete ventricosum</name>
    <name type="common">Abyssinian banana</name>
    <name type="synonym">Musa ensete</name>
    <dbReference type="NCBI Taxonomy" id="4639"/>
    <lineage>
        <taxon>Eukaryota</taxon>
        <taxon>Viridiplantae</taxon>
        <taxon>Streptophyta</taxon>
        <taxon>Embryophyta</taxon>
        <taxon>Tracheophyta</taxon>
        <taxon>Spermatophyta</taxon>
        <taxon>Magnoliopsida</taxon>
        <taxon>Liliopsida</taxon>
        <taxon>Zingiberales</taxon>
        <taxon>Musaceae</taxon>
        <taxon>Ensete</taxon>
    </lineage>
</organism>
<gene>
    <name evidence="11" type="ORF">B296_00034071</name>
</gene>
<comment type="pathway">
    <text evidence="3">Protein modification; protein ubiquitination.</text>
</comment>
<evidence type="ECO:0000256" key="6">
    <source>
        <dbReference type="ARBA" id="ARBA00022692"/>
    </source>
</evidence>